<dbReference type="InterPro" id="IPR003661">
    <property type="entry name" value="HisK_dim/P_dom"/>
</dbReference>
<evidence type="ECO:0000256" key="9">
    <source>
        <dbReference type="ARBA" id="ARBA00023012"/>
    </source>
</evidence>
<feature type="region of interest" description="Disordered" evidence="11">
    <location>
        <begin position="404"/>
        <end position="423"/>
    </location>
</feature>
<dbReference type="PANTHER" id="PTHR45436">
    <property type="entry name" value="SENSOR HISTIDINE KINASE YKOH"/>
    <property type="match status" value="1"/>
</dbReference>
<dbReference type="GO" id="GO:0005886">
    <property type="term" value="C:plasma membrane"/>
    <property type="evidence" value="ECO:0007669"/>
    <property type="project" value="UniProtKB-SubCell"/>
</dbReference>
<evidence type="ECO:0000256" key="12">
    <source>
        <dbReference type="SAM" id="Phobius"/>
    </source>
</evidence>
<evidence type="ECO:0000256" key="1">
    <source>
        <dbReference type="ARBA" id="ARBA00000085"/>
    </source>
</evidence>
<feature type="transmembrane region" description="Helical" evidence="12">
    <location>
        <begin position="21"/>
        <end position="43"/>
    </location>
</feature>
<evidence type="ECO:0000256" key="10">
    <source>
        <dbReference type="ARBA" id="ARBA00023136"/>
    </source>
</evidence>
<feature type="domain" description="Histidine kinase" evidence="13">
    <location>
        <begin position="190"/>
        <end position="406"/>
    </location>
</feature>
<feature type="transmembrane region" description="Helical" evidence="12">
    <location>
        <begin position="150"/>
        <end position="169"/>
    </location>
</feature>
<dbReference type="CDD" id="cd00075">
    <property type="entry name" value="HATPase"/>
    <property type="match status" value="1"/>
</dbReference>
<organism evidence="14 15">
    <name type="scientific">Amycolatopsis mongoliensis</name>
    <dbReference type="NCBI Taxonomy" id="715475"/>
    <lineage>
        <taxon>Bacteria</taxon>
        <taxon>Bacillati</taxon>
        <taxon>Actinomycetota</taxon>
        <taxon>Actinomycetes</taxon>
        <taxon>Pseudonocardiales</taxon>
        <taxon>Pseudonocardiaceae</taxon>
        <taxon>Amycolatopsis</taxon>
    </lineage>
</organism>
<dbReference type="SUPFAM" id="SSF47384">
    <property type="entry name" value="Homodimeric domain of signal transducing histidine kinase"/>
    <property type="match status" value="1"/>
</dbReference>
<dbReference type="CDD" id="cd00082">
    <property type="entry name" value="HisKA"/>
    <property type="match status" value="1"/>
</dbReference>
<evidence type="ECO:0000256" key="2">
    <source>
        <dbReference type="ARBA" id="ARBA00004236"/>
    </source>
</evidence>
<dbReference type="InterPro" id="IPR036890">
    <property type="entry name" value="HATPase_C_sf"/>
</dbReference>
<comment type="subcellular location">
    <subcellularLocation>
        <location evidence="2">Cell membrane</location>
    </subcellularLocation>
</comment>
<dbReference type="Gene3D" id="3.30.565.10">
    <property type="entry name" value="Histidine kinase-like ATPase, C-terminal domain"/>
    <property type="match status" value="1"/>
</dbReference>
<evidence type="ECO:0000256" key="3">
    <source>
        <dbReference type="ARBA" id="ARBA00012438"/>
    </source>
</evidence>
<dbReference type="EC" id="2.7.13.3" evidence="3"/>
<reference evidence="14 15" key="1">
    <citation type="submission" date="2023-06" db="EMBL/GenBank/DDBJ databases">
        <authorList>
            <person name="Oyuntsetseg B."/>
            <person name="Kim S.B."/>
        </authorList>
    </citation>
    <scope>NUCLEOTIDE SEQUENCE [LARGE SCALE GENOMIC DNA]</scope>
    <source>
        <strain evidence="14 15">4-36</strain>
    </source>
</reference>
<dbReference type="PANTHER" id="PTHR45436:SF5">
    <property type="entry name" value="SENSOR HISTIDINE KINASE TRCS"/>
    <property type="match status" value="1"/>
</dbReference>
<dbReference type="SUPFAM" id="SSF55874">
    <property type="entry name" value="ATPase domain of HSP90 chaperone/DNA topoisomerase II/histidine kinase"/>
    <property type="match status" value="1"/>
</dbReference>
<evidence type="ECO:0000259" key="13">
    <source>
        <dbReference type="PROSITE" id="PS50109"/>
    </source>
</evidence>
<evidence type="ECO:0000313" key="15">
    <source>
        <dbReference type="Proteomes" id="UP001239397"/>
    </source>
</evidence>
<dbReference type="GO" id="GO:0000155">
    <property type="term" value="F:phosphorelay sensor kinase activity"/>
    <property type="evidence" value="ECO:0007669"/>
    <property type="project" value="InterPro"/>
</dbReference>
<dbReference type="Gene3D" id="1.10.287.130">
    <property type="match status" value="1"/>
</dbReference>
<keyword evidence="15" id="KW-1185">Reference proteome</keyword>
<dbReference type="KEGG" id="amog:QRX60_31045"/>
<keyword evidence="8 12" id="KW-1133">Transmembrane helix</keyword>
<keyword evidence="10 12" id="KW-0472">Membrane</keyword>
<keyword evidence="7 14" id="KW-0418">Kinase</keyword>
<dbReference type="SMART" id="SM00387">
    <property type="entry name" value="HATPase_c"/>
    <property type="match status" value="1"/>
</dbReference>
<evidence type="ECO:0000256" key="11">
    <source>
        <dbReference type="SAM" id="MobiDB-lite"/>
    </source>
</evidence>
<dbReference type="InterPro" id="IPR003594">
    <property type="entry name" value="HATPase_dom"/>
</dbReference>
<evidence type="ECO:0000256" key="6">
    <source>
        <dbReference type="ARBA" id="ARBA00022692"/>
    </source>
</evidence>
<dbReference type="InterPro" id="IPR050428">
    <property type="entry name" value="TCS_sensor_his_kinase"/>
</dbReference>
<dbReference type="Pfam" id="PF02518">
    <property type="entry name" value="HATPase_c"/>
    <property type="match status" value="1"/>
</dbReference>
<dbReference type="InterPro" id="IPR005467">
    <property type="entry name" value="His_kinase_dom"/>
</dbReference>
<dbReference type="PROSITE" id="PS50109">
    <property type="entry name" value="HIS_KIN"/>
    <property type="match status" value="1"/>
</dbReference>
<dbReference type="SMART" id="SM00388">
    <property type="entry name" value="HisKA"/>
    <property type="match status" value="1"/>
</dbReference>
<evidence type="ECO:0000256" key="7">
    <source>
        <dbReference type="ARBA" id="ARBA00022777"/>
    </source>
</evidence>
<dbReference type="AlphaFoldDB" id="A0A9Y2JJ90"/>
<keyword evidence="9" id="KW-0902">Two-component regulatory system</keyword>
<gene>
    <name evidence="14" type="ORF">QRX60_31045</name>
</gene>
<evidence type="ECO:0000313" key="14">
    <source>
        <dbReference type="EMBL" id="WIX98490.1"/>
    </source>
</evidence>
<dbReference type="Pfam" id="PF00512">
    <property type="entry name" value="HisKA"/>
    <property type="match status" value="1"/>
</dbReference>
<dbReference type="RefSeq" id="WP_285994975.1">
    <property type="nucleotide sequence ID" value="NZ_CP127295.1"/>
</dbReference>
<sequence>MTRVRSVDERLLRRTAARIGVQTAVAVVVTVLVLSGIAIFIVLRSQQQTQSDLIETTIAHADDVNDPPAGMWLVMDKGGLQLVSPGLPRGLPVQDQLTSTAADRTARSVDVVESGREYRVRTEPSGPGGAIQAVLDLGAAHAERSRLLDAFLVVGGAGLLLAAGIGVWLGRRAMVPMARALALQRRFVADAGHELRTPLTLISTRAQLLRRAVRSPAAGGATLESDVDDLVRDTGRLAEILDDMLISVDPRESAVSDLVDLPGLAAEVAQLAGPAAAEGGVDIVVATEPAGPVRASEAGVRRAITALVDNAVRHAASQVRLTTSAGGGELTLEVADDGPGIDPAVLPTLFARFATGPADHARGGARRYGLGLALVSEIAARHGGSVTAVNTEGTGAAFRLTLPIAGPDDRPGPAPRRWRRRLP</sequence>
<comment type="catalytic activity">
    <reaction evidence="1">
        <text>ATP + protein L-histidine = ADP + protein N-phospho-L-histidine.</text>
        <dbReference type="EC" id="2.7.13.3"/>
    </reaction>
</comment>
<keyword evidence="5" id="KW-0808">Transferase</keyword>
<evidence type="ECO:0000256" key="8">
    <source>
        <dbReference type="ARBA" id="ARBA00022989"/>
    </source>
</evidence>
<dbReference type="InterPro" id="IPR004358">
    <property type="entry name" value="Sig_transdc_His_kin-like_C"/>
</dbReference>
<protein>
    <recommendedName>
        <fullName evidence="3">histidine kinase</fullName>
        <ecNumber evidence="3">2.7.13.3</ecNumber>
    </recommendedName>
</protein>
<proteinExistence type="predicted"/>
<dbReference type="PRINTS" id="PR00344">
    <property type="entry name" value="BCTRLSENSOR"/>
</dbReference>
<keyword evidence="4" id="KW-0597">Phosphoprotein</keyword>
<dbReference type="InterPro" id="IPR036097">
    <property type="entry name" value="HisK_dim/P_sf"/>
</dbReference>
<accession>A0A9Y2JJ90</accession>
<name>A0A9Y2JJ90_9PSEU</name>
<evidence type="ECO:0000256" key="5">
    <source>
        <dbReference type="ARBA" id="ARBA00022679"/>
    </source>
</evidence>
<keyword evidence="6 12" id="KW-0812">Transmembrane</keyword>
<dbReference type="EMBL" id="CP127295">
    <property type="protein sequence ID" value="WIX98490.1"/>
    <property type="molecule type" value="Genomic_DNA"/>
</dbReference>
<evidence type="ECO:0000256" key="4">
    <source>
        <dbReference type="ARBA" id="ARBA00022553"/>
    </source>
</evidence>
<dbReference type="Proteomes" id="UP001239397">
    <property type="component" value="Chromosome"/>
</dbReference>